<sequence length="577" mass="62761">MTSRINQHATASGFARIFQSAGNMTVYEATNPYRLATWPTHGTETQPNAKVWEQPSVLLRASNALVHFAGRTDEQERLKEWRDAPAPLAVRVMHGPGGQGKTRLAGHLAHEWAAEGWVVIGAYHHRDRQGPDLFAAPNLEGAAGVLVVVDYAERWDTADLLALLSDTTTGAGARLSVRVLLLSRPAGTWWQTLSHRIKRDLDLTATRVELGPLENDSAVTRAGLFSTARDRFADLLEVPSAREIAPPETLTDHADFRLVLAVHMAALAAVLGHGRSEGPPSDPVEVSAYLLGRERAHWQDLHTRGEAPLATTPDAMGQVVYTATLTGALGRADATEALEHAAVESREHPGQLLKDHAVCYPPAPVDGTAQHTSTVLEPLYPDRLGEDYLALLTAGHAHDFPCDEWADDAPARLLASRDAPPPAWARHVLTTLIEAAARWPHVAERQLYPLLRARPALALEAGGVALAALATLEDVDPALLETIDSLLPKRHIDLDIAAAALATRLVEHRLDAATTPAERARIHDRAATRLYYAGQRDHALTQNHEALLIWRELTDEPEGAAHLPYLAALPKQLRESA</sequence>
<dbReference type="Proteomes" id="UP001501710">
    <property type="component" value="Unassembled WGS sequence"/>
</dbReference>
<dbReference type="Gene3D" id="3.40.50.300">
    <property type="entry name" value="P-loop containing nucleotide triphosphate hydrolases"/>
    <property type="match status" value="1"/>
</dbReference>
<dbReference type="RefSeq" id="WP_344905576.1">
    <property type="nucleotide sequence ID" value="NZ_BAABAS010000026.1"/>
</dbReference>
<organism evidence="1 2">
    <name type="scientific">Actinomadura meridiana</name>
    <dbReference type="NCBI Taxonomy" id="559626"/>
    <lineage>
        <taxon>Bacteria</taxon>
        <taxon>Bacillati</taxon>
        <taxon>Actinomycetota</taxon>
        <taxon>Actinomycetes</taxon>
        <taxon>Streptosporangiales</taxon>
        <taxon>Thermomonosporaceae</taxon>
        <taxon>Actinomadura</taxon>
    </lineage>
</organism>
<dbReference type="EMBL" id="BAABAS010000026">
    <property type="protein sequence ID" value="GAA4240857.1"/>
    <property type="molecule type" value="Genomic_DNA"/>
</dbReference>
<keyword evidence="2" id="KW-1185">Reference proteome</keyword>
<evidence type="ECO:0000313" key="1">
    <source>
        <dbReference type="EMBL" id="GAA4240857.1"/>
    </source>
</evidence>
<reference evidence="2" key="1">
    <citation type="journal article" date="2019" name="Int. J. Syst. Evol. Microbiol.">
        <title>The Global Catalogue of Microorganisms (GCM) 10K type strain sequencing project: providing services to taxonomists for standard genome sequencing and annotation.</title>
        <authorList>
            <consortium name="The Broad Institute Genomics Platform"/>
            <consortium name="The Broad Institute Genome Sequencing Center for Infectious Disease"/>
            <person name="Wu L."/>
            <person name="Ma J."/>
        </authorList>
    </citation>
    <scope>NUCLEOTIDE SEQUENCE [LARGE SCALE GENOMIC DNA]</scope>
    <source>
        <strain evidence="2">JCM 17440</strain>
    </source>
</reference>
<protein>
    <recommendedName>
        <fullName evidence="3">ATP-binding protein</fullName>
    </recommendedName>
</protein>
<gene>
    <name evidence="1" type="ORF">GCM10022254_67260</name>
</gene>
<name>A0ABP8CM99_9ACTN</name>
<dbReference type="SUPFAM" id="SSF52540">
    <property type="entry name" value="P-loop containing nucleoside triphosphate hydrolases"/>
    <property type="match status" value="1"/>
</dbReference>
<proteinExistence type="predicted"/>
<evidence type="ECO:0000313" key="2">
    <source>
        <dbReference type="Proteomes" id="UP001501710"/>
    </source>
</evidence>
<dbReference type="InterPro" id="IPR027417">
    <property type="entry name" value="P-loop_NTPase"/>
</dbReference>
<accession>A0ABP8CM99</accession>
<evidence type="ECO:0008006" key="3">
    <source>
        <dbReference type="Google" id="ProtNLM"/>
    </source>
</evidence>
<comment type="caution">
    <text evidence="1">The sequence shown here is derived from an EMBL/GenBank/DDBJ whole genome shotgun (WGS) entry which is preliminary data.</text>
</comment>